<dbReference type="RefSeq" id="WP_015299957.1">
    <property type="nucleotide sequence ID" value="NC_019964.1"/>
</dbReference>
<dbReference type="AlphaFoldDB" id="L0IBF8"/>
<dbReference type="GeneID" id="55574922"/>
<dbReference type="OrthoDB" id="373069at2157"/>
<organism evidence="2 3">
    <name type="scientific">Halovivax ruber (strain DSM 18193 / JCM 13892 / XH-70)</name>
    <dbReference type="NCBI Taxonomy" id="797302"/>
    <lineage>
        <taxon>Archaea</taxon>
        <taxon>Methanobacteriati</taxon>
        <taxon>Methanobacteriota</taxon>
        <taxon>Stenosarchaea group</taxon>
        <taxon>Halobacteria</taxon>
        <taxon>Halobacteriales</taxon>
        <taxon>Natrialbaceae</taxon>
        <taxon>Halovivax</taxon>
    </lineage>
</organism>
<dbReference type="STRING" id="797302.Halru_0650"/>
<keyword evidence="3" id="KW-1185">Reference proteome</keyword>
<evidence type="ECO:0000313" key="3">
    <source>
        <dbReference type="Proteomes" id="UP000010846"/>
    </source>
</evidence>
<gene>
    <name evidence="2" type="ordered locus">Halru_0650</name>
</gene>
<keyword evidence="1" id="KW-0812">Transmembrane</keyword>
<keyword evidence="1" id="KW-0472">Membrane</keyword>
<dbReference type="Proteomes" id="UP000010846">
    <property type="component" value="Chromosome"/>
</dbReference>
<reference evidence="2" key="1">
    <citation type="submission" date="2011-09" db="EMBL/GenBank/DDBJ databases">
        <title>Complete sequence of Halovivax ruber XH-70.</title>
        <authorList>
            <consortium name="US DOE Joint Genome Institute"/>
            <person name="Lucas S."/>
            <person name="Han J."/>
            <person name="Lapidus A."/>
            <person name="Cheng J.-F."/>
            <person name="Goodwin L."/>
            <person name="Pitluck S."/>
            <person name="Peters L."/>
            <person name="Mikhailova N."/>
            <person name="Davenport K."/>
            <person name="Detter J.C."/>
            <person name="Han C."/>
            <person name="Tapia R."/>
            <person name="Land M."/>
            <person name="Hauser L."/>
            <person name="Kyrpides N."/>
            <person name="Ivanova N."/>
            <person name="Pagani I."/>
            <person name="Sproer C."/>
            <person name="Anderson I."/>
            <person name="Woyke T."/>
        </authorList>
    </citation>
    <scope>NUCLEOTIDE SEQUENCE</scope>
    <source>
        <strain evidence="2">XH-70</strain>
    </source>
</reference>
<sequence>MTGDAIAGAFATPALIDQLYPEIATIAIFLVAIVCMIALVYISMTWD</sequence>
<evidence type="ECO:0000256" key="1">
    <source>
        <dbReference type="SAM" id="Phobius"/>
    </source>
</evidence>
<keyword evidence="1" id="KW-1133">Transmembrane helix</keyword>
<accession>L0IBF8</accession>
<protein>
    <submittedName>
        <fullName evidence="2">Uncharacterized protein</fullName>
    </submittedName>
</protein>
<name>L0IBF8_HALRX</name>
<evidence type="ECO:0000313" key="2">
    <source>
        <dbReference type="EMBL" id="AGB15277.1"/>
    </source>
</evidence>
<feature type="transmembrane region" description="Helical" evidence="1">
    <location>
        <begin position="23"/>
        <end position="42"/>
    </location>
</feature>
<dbReference type="HOGENOM" id="CLU_3163029_0_0_2"/>
<dbReference type="EMBL" id="CP003050">
    <property type="protein sequence ID" value="AGB15277.1"/>
    <property type="molecule type" value="Genomic_DNA"/>
</dbReference>
<dbReference type="KEGG" id="hru:Halru_0650"/>
<proteinExistence type="predicted"/>